<dbReference type="Gene3D" id="3.40.605.10">
    <property type="entry name" value="Aldehyde Dehydrogenase, Chain A, domain 1"/>
    <property type="match status" value="1"/>
</dbReference>
<reference evidence="9 10" key="1">
    <citation type="submission" date="2020-07" db="EMBL/GenBank/DDBJ databases">
        <authorList>
            <person name="Feng H."/>
        </authorList>
    </citation>
    <scope>NUCLEOTIDE SEQUENCE [LARGE SCALE GENOMIC DNA]</scope>
    <source>
        <strain evidence="10">s-10</strain>
    </source>
</reference>
<keyword evidence="10" id="KW-1185">Reference proteome</keyword>
<dbReference type="EMBL" id="JACEIQ010000001">
    <property type="protein sequence ID" value="MBA4492958.1"/>
    <property type="molecule type" value="Genomic_DNA"/>
</dbReference>
<protein>
    <recommendedName>
        <fullName evidence="4">Aldehyde dehydrogenase</fullName>
    </recommendedName>
</protein>
<organism evidence="9 10">
    <name type="scientific">Paenactinomyces guangxiensis</name>
    <dbReference type="NCBI Taxonomy" id="1490290"/>
    <lineage>
        <taxon>Bacteria</taxon>
        <taxon>Bacillati</taxon>
        <taxon>Bacillota</taxon>
        <taxon>Bacilli</taxon>
        <taxon>Bacillales</taxon>
        <taxon>Thermoactinomycetaceae</taxon>
        <taxon>Paenactinomyces</taxon>
    </lineage>
</organism>
<gene>
    <name evidence="9" type="ORF">H1191_01340</name>
</gene>
<dbReference type="GO" id="GO:0004029">
    <property type="term" value="F:aldehyde dehydrogenase (NAD+) activity"/>
    <property type="evidence" value="ECO:0007669"/>
    <property type="project" value="TreeGrafter"/>
</dbReference>
<dbReference type="InterPro" id="IPR029510">
    <property type="entry name" value="Ald_DH_CS_GLU"/>
</dbReference>
<feature type="active site" evidence="5 6">
    <location>
        <position position="207"/>
    </location>
</feature>
<dbReference type="CDD" id="cd07136">
    <property type="entry name" value="ALDH_YwdH-P39616"/>
    <property type="match status" value="1"/>
</dbReference>
<dbReference type="InterPro" id="IPR016160">
    <property type="entry name" value="Ald_DH_CS_CYS"/>
</dbReference>
<accession>A0A7W1WNE0</accession>
<evidence type="ECO:0000256" key="6">
    <source>
        <dbReference type="PROSITE-ProRule" id="PRU10007"/>
    </source>
</evidence>
<feature type="domain" description="Aldehyde dehydrogenase" evidence="8">
    <location>
        <begin position="17"/>
        <end position="425"/>
    </location>
</feature>
<dbReference type="AlphaFoldDB" id="A0A7W1WNE0"/>
<comment type="similarity">
    <text evidence="1 4 7">Belongs to the aldehyde dehydrogenase family.</text>
</comment>
<evidence type="ECO:0000313" key="9">
    <source>
        <dbReference type="EMBL" id="MBA4492958.1"/>
    </source>
</evidence>
<dbReference type="InterPro" id="IPR016161">
    <property type="entry name" value="Ald_DH/histidinol_DH"/>
</dbReference>
<evidence type="ECO:0000256" key="7">
    <source>
        <dbReference type="RuleBase" id="RU003345"/>
    </source>
</evidence>
<dbReference type="InterPro" id="IPR015590">
    <property type="entry name" value="Aldehyde_DH_dom"/>
</dbReference>
<dbReference type="PANTHER" id="PTHR43570:SF16">
    <property type="entry name" value="ALDEHYDE DEHYDROGENASE TYPE III, ISOFORM Q"/>
    <property type="match status" value="1"/>
</dbReference>
<dbReference type="PROSITE" id="PS00070">
    <property type="entry name" value="ALDEHYDE_DEHYDR_CYS"/>
    <property type="match status" value="1"/>
</dbReference>
<dbReference type="Proteomes" id="UP000535491">
    <property type="component" value="Unassembled WGS sequence"/>
</dbReference>
<dbReference type="PIRSF" id="PIRSF036492">
    <property type="entry name" value="ALDH"/>
    <property type="match status" value="1"/>
</dbReference>
<evidence type="ECO:0000256" key="5">
    <source>
        <dbReference type="PIRSR" id="PIRSR036492-1"/>
    </source>
</evidence>
<dbReference type="FunFam" id="3.40.309.10:FF:000003">
    <property type="entry name" value="Aldehyde dehydrogenase"/>
    <property type="match status" value="1"/>
</dbReference>
<dbReference type="GO" id="GO:0005737">
    <property type="term" value="C:cytoplasm"/>
    <property type="evidence" value="ECO:0007669"/>
    <property type="project" value="TreeGrafter"/>
</dbReference>
<keyword evidence="2 4" id="KW-0560">Oxidoreductase</keyword>
<dbReference type="PANTHER" id="PTHR43570">
    <property type="entry name" value="ALDEHYDE DEHYDROGENASE"/>
    <property type="match status" value="1"/>
</dbReference>
<dbReference type="InterPro" id="IPR012394">
    <property type="entry name" value="Aldehyde_DH_NAD(P)"/>
</dbReference>
<evidence type="ECO:0000313" key="10">
    <source>
        <dbReference type="Proteomes" id="UP000535491"/>
    </source>
</evidence>
<dbReference type="Pfam" id="PF00171">
    <property type="entry name" value="Aldedh"/>
    <property type="match status" value="1"/>
</dbReference>
<dbReference type="FunFam" id="3.40.605.10:FF:000004">
    <property type="entry name" value="Aldehyde dehydrogenase"/>
    <property type="match status" value="1"/>
</dbReference>
<evidence type="ECO:0000256" key="3">
    <source>
        <dbReference type="ARBA" id="ARBA00023027"/>
    </source>
</evidence>
<keyword evidence="3" id="KW-0520">NAD</keyword>
<dbReference type="SUPFAM" id="SSF53720">
    <property type="entry name" value="ALDH-like"/>
    <property type="match status" value="1"/>
</dbReference>
<dbReference type="InterPro" id="IPR016162">
    <property type="entry name" value="Ald_DH_N"/>
</dbReference>
<dbReference type="Gene3D" id="3.40.309.10">
    <property type="entry name" value="Aldehyde Dehydrogenase, Chain A, domain 2"/>
    <property type="match status" value="1"/>
</dbReference>
<dbReference type="InterPro" id="IPR016163">
    <property type="entry name" value="Ald_DH_C"/>
</dbReference>
<evidence type="ECO:0000256" key="2">
    <source>
        <dbReference type="ARBA" id="ARBA00023002"/>
    </source>
</evidence>
<feature type="active site" evidence="5">
    <location>
        <position position="241"/>
    </location>
</feature>
<sequence length="453" mass="50999">MNGIVQEQKQFFYTGKTRELSFRLHQLKKLRDAIRRYEPDIVTALKKDLNKSEFESYTTEIGFLLEEIKYTTKHLKSWAKPKKAKTPLTHLGSQSMIYPEPYGVTLIIAPWNYPFHLAIAPLIGAMAAGNCAVIKPSEFTPHVSKVILQMLEGIFEREFVAVVEGGPETSTALLQERFDYIFFTGSVRVGKIIMETAAKTLTPVTLELGGKSPAIVDRDANLDLAARRIVWGKFINAGQTCVAPDYLLVHEDVKNELLEKIKETIRKFYGEDPLQNPDYARIVSDKHFSRLIEFLDDGEIVAGGETDGEKQLISPTVLDGVKWDSPVMQEEIFGPILPVLTFPELSGVIETIREMPKPLALYFFSENKEKQEKIIHSLPFGGGCINDTLIHLASPYLPFGGVGSSGIGSYHGRYSFECFSHQKSIVKQTTRTDFPFRYPDSKNGLKIIKKLMN</sequence>
<evidence type="ECO:0000259" key="8">
    <source>
        <dbReference type="Pfam" id="PF00171"/>
    </source>
</evidence>
<proteinExistence type="inferred from homology"/>
<dbReference type="GO" id="GO:0006081">
    <property type="term" value="P:aldehyde metabolic process"/>
    <property type="evidence" value="ECO:0007669"/>
    <property type="project" value="InterPro"/>
</dbReference>
<evidence type="ECO:0000256" key="1">
    <source>
        <dbReference type="ARBA" id="ARBA00009986"/>
    </source>
</evidence>
<name>A0A7W1WNE0_9BACL</name>
<evidence type="ECO:0000256" key="4">
    <source>
        <dbReference type="PIRNR" id="PIRNR036492"/>
    </source>
</evidence>
<dbReference type="PROSITE" id="PS00687">
    <property type="entry name" value="ALDEHYDE_DEHYDR_GLU"/>
    <property type="match status" value="1"/>
</dbReference>
<comment type="caution">
    <text evidence="9">The sequence shown here is derived from an EMBL/GenBank/DDBJ whole genome shotgun (WGS) entry which is preliminary data.</text>
</comment>